<dbReference type="AlphaFoldDB" id="A0AAW9RQI6"/>
<dbReference type="Proteomes" id="UP001378188">
    <property type="component" value="Unassembled WGS sequence"/>
</dbReference>
<name>A0AAW9RQI6_9HYPH</name>
<comment type="caution">
    <text evidence="2">The sequence shown here is derived from an EMBL/GenBank/DDBJ whole genome shotgun (WGS) entry which is preliminary data.</text>
</comment>
<reference evidence="2 3" key="1">
    <citation type="submission" date="2024-02" db="EMBL/GenBank/DDBJ databases">
        <title>Genome analysis and characterization of Microbaculum marinisediminis sp. nov., isolated from marine sediment.</title>
        <authorList>
            <person name="Du Z.-J."/>
            <person name="Ye Y.-Q."/>
            <person name="Zhang Z.-R."/>
            <person name="Yuan S.-M."/>
            <person name="Zhang X.-Y."/>
        </authorList>
    </citation>
    <scope>NUCLEOTIDE SEQUENCE [LARGE SCALE GENOMIC DNA]</scope>
    <source>
        <strain evidence="2 3">SDUM1044001</strain>
    </source>
</reference>
<proteinExistence type="predicted"/>
<evidence type="ECO:0008006" key="4">
    <source>
        <dbReference type="Google" id="ProtNLM"/>
    </source>
</evidence>
<dbReference type="RefSeq" id="WP_340330300.1">
    <property type="nucleotide sequence ID" value="NZ_JAZHOF010000005.1"/>
</dbReference>
<evidence type="ECO:0000313" key="3">
    <source>
        <dbReference type="Proteomes" id="UP001378188"/>
    </source>
</evidence>
<feature type="region of interest" description="Disordered" evidence="1">
    <location>
        <begin position="169"/>
        <end position="192"/>
    </location>
</feature>
<dbReference type="EMBL" id="JAZHOF010000005">
    <property type="protein sequence ID" value="MEJ8572603.1"/>
    <property type="molecule type" value="Genomic_DNA"/>
</dbReference>
<sequence>MTIARPVTRRTDPVSGDSDSLVGLWKSLWRPLSAAGLATAALLLLAGCGPAAATSETVTIELNRLEDVQGGCRLSYVLTNGLPVSVEALALEVVLFDTDGRVDRFLLFKARPLPVAKTRVQQFEIGDTACGAIGRVLLNDVTDCAGEGLSPGSCLAAIRTQSRADVPFVSTLSPDGDTATGEEAGDAAPKAE</sequence>
<evidence type="ECO:0000256" key="1">
    <source>
        <dbReference type="SAM" id="MobiDB-lite"/>
    </source>
</evidence>
<accession>A0AAW9RQI6</accession>
<gene>
    <name evidence="2" type="ORF">V3328_14025</name>
</gene>
<organism evidence="2 3">
    <name type="scientific">Microbaculum marinum</name>
    <dbReference type="NCBI Taxonomy" id="1764581"/>
    <lineage>
        <taxon>Bacteria</taxon>
        <taxon>Pseudomonadati</taxon>
        <taxon>Pseudomonadota</taxon>
        <taxon>Alphaproteobacteria</taxon>
        <taxon>Hyphomicrobiales</taxon>
        <taxon>Tepidamorphaceae</taxon>
        <taxon>Microbaculum</taxon>
    </lineage>
</organism>
<keyword evidence="3" id="KW-1185">Reference proteome</keyword>
<protein>
    <recommendedName>
        <fullName evidence="4">Tat pathway signal sequence domain protein</fullName>
    </recommendedName>
</protein>
<evidence type="ECO:0000313" key="2">
    <source>
        <dbReference type="EMBL" id="MEJ8572603.1"/>
    </source>
</evidence>